<keyword evidence="3 4" id="KW-0810">Translation regulation</keyword>
<evidence type="ECO:0000256" key="1">
    <source>
        <dbReference type="ARBA" id="ARBA00022490"/>
    </source>
</evidence>
<organism evidence="5 6">
    <name type="scientific">Aquitalea magnusonii</name>
    <dbReference type="NCBI Taxonomy" id="332411"/>
    <lineage>
        <taxon>Bacteria</taxon>
        <taxon>Pseudomonadati</taxon>
        <taxon>Pseudomonadota</taxon>
        <taxon>Betaproteobacteria</taxon>
        <taxon>Neisseriales</taxon>
        <taxon>Chromobacteriaceae</taxon>
        <taxon>Aquitalea</taxon>
    </lineage>
</organism>
<dbReference type="InterPro" id="IPR024046">
    <property type="entry name" value="Flagellar_assmbl_FliW_dom_sf"/>
</dbReference>
<keyword evidence="4" id="KW-0143">Chaperone</keyword>
<sequence>MLFNSSQLGAVEVDESTIINFDQGIPALENCTQFKLFHNADSNNPSVYWMQSLDDAAITLSVTLPQQLGVRYEVELNDEEVARLQLSKPEDAVILVLLYQEQSATEAHPALGELKANIRNPLVLNLASRQGLQKTGLSCDILMHNLS</sequence>
<keyword evidence="5" id="KW-0966">Cell projection</keyword>
<dbReference type="InterPro" id="IPR003775">
    <property type="entry name" value="Flagellar_assembly_factor_FliW"/>
</dbReference>
<comment type="subunit">
    <text evidence="4">Interacts with translational regulator CsrA and flagellin(s).</text>
</comment>
<evidence type="ECO:0000256" key="4">
    <source>
        <dbReference type="HAMAP-Rule" id="MF_01185"/>
    </source>
</evidence>
<dbReference type="NCBIfam" id="NF009792">
    <property type="entry name" value="PRK13284.1"/>
    <property type="match status" value="1"/>
</dbReference>
<dbReference type="PANTHER" id="PTHR39190">
    <property type="entry name" value="FLAGELLAR ASSEMBLY FACTOR FLIW"/>
    <property type="match status" value="1"/>
</dbReference>
<evidence type="ECO:0000256" key="2">
    <source>
        <dbReference type="ARBA" id="ARBA00022795"/>
    </source>
</evidence>
<evidence type="ECO:0000256" key="3">
    <source>
        <dbReference type="ARBA" id="ARBA00022845"/>
    </source>
</evidence>
<accession>A0A318JES4</accession>
<comment type="function">
    <text evidence="4">Acts as an anti-CsrA protein, binds CsrA and prevents it from repressing translation of its target genes, one of which is flagellin. Binds to flagellin and participates in the assembly of the flagellum.</text>
</comment>
<dbReference type="HAMAP" id="MF_01185">
    <property type="entry name" value="FliW"/>
    <property type="match status" value="1"/>
</dbReference>
<protein>
    <recommendedName>
        <fullName evidence="4">Flagellar assembly factor FliW</fullName>
    </recommendedName>
</protein>
<name>A0A318JES4_9NEIS</name>
<dbReference type="GO" id="GO:0044780">
    <property type="term" value="P:bacterial-type flagellum assembly"/>
    <property type="evidence" value="ECO:0007669"/>
    <property type="project" value="UniProtKB-UniRule"/>
</dbReference>
<dbReference type="GO" id="GO:0006417">
    <property type="term" value="P:regulation of translation"/>
    <property type="evidence" value="ECO:0007669"/>
    <property type="project" value="UniProtKB-KW"/>
</dbReference>
<dbReference type="GO" id="GO:0005737">
    <property type="term" value="C:cytoplasm"/>
    <property type="evidence" value="ECO:0007669"/>
    <property type="project" value="UniProtKB-SubCell"/>
</dbReference>
<evidence type="ECO:0000313" key="6">
    <source>
        <dbReference type="Proteomes" id="UP000248395"/>
    </source>
</evidence>
<dbReference type="SUPFAM" id="SSF141457">
    <property type="entry name" value="BH3618-like"/>
    <property type="match status" value="1"/>
</dbReference>
<dbReference type="PANTHER" id="PTHR39190:SF1">
    <property type="entry name" value="FLAGELLAR ASSEMBLY FACTOR FLIW"/>
    <property type="match status" value="1"/>
</dbReference>
<keyword evidence="5" id="KW-0282">Flagellum</keyword>
<dbReference type="RefSeq" id="WP_059285013.1">
    <property type="nucleotide sequence ID" value="NZ_LNQU01000012.1"/>
</dbReference>
<dbReference type="Gene3D" id="2.30.290.10">
    <property type="entry name" value="BH3618-like"/>
    <property type="match status" value="1"/>
</dbReference>
<dbReference type="Proteomes" id="UP000248395">
    <property type="component" value="Unassembled WGS sequence"/>
</dbReference>
<dbReference type="OrthoDB" id="9801235at2"/>
<keyword evidence="2 4" id="KW-1005">Bacterial flagellum biogenesis</keyword>
<keyword evidence="5" id="KW-0969">Cilium</keyword>
<comment type="similarity">
    <text evidence="4">Belongs to the FliW family.</text>
</comment>
<keyword evidence="1 4" id="KW-0963">Cytoplasm</keyword>
<dbReference type="EMBL" id="QJKC01000007">
    <property type="protein sequence ID" value="PXX48340.1"/>
    <property type="molecule type" value="Genomic_DNA"/>
</dbReference>
<dbReference type="Pfam" id="PF02623">
    <property type="entry name" value="FliW"/>
    <property type="match status" value="1"/>
</dbReference>
<reference evidence="5 6" key="1">
    <citation type="submission" date="2018-05" db="EMBL/GenBank/DDBJ databases">
        <title>Genomic Encyclopedia of Type Strains, Phase IV (KMG-IV): sequencing the most valuable type-strain genomes for metagenomic binning, comparative biology and taxonomic classification.</title>
        <authorList>
            <person name="Goeker M."/>
        </authorList>
    </citation>
    <scope>NUCLEOTIDE SEQUENCE [LARGE SCALE GENOMIC DNA]</scope>
    <source>
        <strain evidence="5 6">DSM 25134</strain>
    </source>
</reference>
<comment type="caution">
    <text evidence="5">The sequence shown here is derived from an EMBL/GenBank/DDBJ whole genome shotgun (WGS) entry which is preliminary data.</text>
</comment>
<dbReference type="AlphaFoldDB" id="A0A318JES4"/>
<evidence type="ECO:0000313" key="5">
    <source>
        <dbReference type="EMBL" id="PXX48340.1"/>
    </source>
</evidence>
<gene>
    <name evidence="4" type="primary">fliW</name>
    <name evidence="5" type="ORF">DFR38_107125</name>
</gene>
<keyword evidence="6" id="KW-1185">Reference proteome</keyword>
<proteinExistence type="inferred from homology"/>
<comment type="subcellular location">
    <subcellularLocation>
        <location evidence="4">Cytoplasm</location>
    </subcellularLocation>
</comment>